<dbReference type="RefSeq" id="WP_385939297.1">
    <property type="nucleotide sequence ID" value="NZ_JBHSOZ010000003.1"/>
</dbReference>
<gene>
    <name evidence="1" type="ORF">ACFPU1_05470</name>
</gene>
<dbReference type="Proteomes" id="UP001596142">
    <property type="component" value="Unassembled WGS sequence"/>
</dbReference>
<keyword evidence="2" id="KW-1185">Reference proteome</keyword>
<name>A0ABW0YNE1_9BACI</name>
<protein>
    <submittedName>
        <fullName evidence="1">Uncharacterized protein</fullName>
    </submittedName>
</protein>
<evidence type="ECO:0000313" key="2">
    <source>
        <dbReference type="Proteomes" id="UP001596142"/>
    </source>
</evidence>
<accession>A0ABW0YNE1</accession>
<comment type="caution">
    <text evidence="1">The sequence shown here is derived from an EMBL/GenBank/DDBJ whole genome shotgun (WGS) entry which is preliminary data.</text>
</comment>
<dbReference type="EMBL" id="JBHSOZ010000003">
    <property type="protein sequence ID" value="MFC5712222.1"/>
    <property type="molecule type" value="Genomic_DNA"/>
</dbReference>
<evidence type="ECO:0000313" key="1">
    <source>
        <dbReference type="EMBL" id="MFC5712222.1"/>
    </source>
</evidence>
<sequence>MNTEWYSLMLEARRKELERQGAGEGNGTVSGEEAKISTMREFEKHKASLLQVGRQQEWEKVTSVIEKLNQLQ</sequence>
<reference evidence="2" key="1">
    <citation type="journal article" date="2019" name="Int. J. Syst. Evol. Microbiol.">
        <title>The Global Catalogue of Microorganisms (GCM) 10K type strain sequencing project: providing services to taxonomists for standard genome sequencing and annotation.</title>
        <authorList>
            <consortium name="The Broad Institute Genomics Platform"/>
            <consortium name="The Broad Institute Genome Sequencing Center for Infectious Disease"/>
            <person name="Wu L."/>
            <person name="Ma J."/>
        </authorList>
    </citation>
    <scope>NUCLEOTIDE SEQUENCE [LARGE SCALE GENOMIC DNA]</scope>
    <source>
        <strain evidence="2">CECT 7184</strain>
    </source>
</reference>
<proteinExistence type="predicted"/>
<organism evidence="1 2">
    <name type="scientific">Thalassorhabdus alkalitolerans</name>
    <dbReference type="NCBI Taxonomy" id="2282697"/>
    <lineage>
        <taxon>Bacteria</taxon>
        <taxon>Bacillati</taxon>
        <taxon>Bacillota</taxon>
        <taxon>Bacilli</taxon>
        <taxon>Bacillales</taxon>
        <taxon>Bacillaceae</taxon>
        <taxon>Thalassorhabdus</taxon>
    </lineage>
</organism>